<protein>
    <submittedName>
        <fullName evidence="1">Uncharacterized protein</fullName>
    </submittedName>
</protein>
<dbReference type="AlphaFoldDB" id="A0A2T7C8N4"/>
<reference evidence="1 2" key="1">
    <citation type="submission" date="2018-04" db="EMBL/GenBank/DDBJ databases">
        <title>WGS assembly of Panicum hallii var. hallii HAL2.</title>
        <authorList>
            <person name="Lovell J."/>
            <person name="Jenkins J."/>
            <person name="Lowry D."/>
            <person name="Mamidi S."/>
            <person name="Sreedasyam A."/>
            <person name="Weng X."/>
            <person name="Barry K."/>
            <person name="Bonette J."/>
            <person name="Campitelli B."/>
            <person name="Daum C."/>
            <person name="Gordon S."/>
            <person name="Gould B."/>
            <person name="Lipzen A."/>
            <person name="MacQueen A."/>
            <person name="Palacio-Mejia J."/>
            <person name="Plott C."/>
            <person name="Shakirov E."/>
            <person name="Shu S."/>
            <person name="Yoshinaga Y."/>
            <person name="Zane M."/>
            <person name="Rokhsar D."/>
            <person name="Grimwood J."/>
            <person name="Schmutz J."/>
            <person name="Juenger T."/>
        </authorList>
    </citation>
    <scope>NUCLEOTIDE SEQUENCE [LARGE SCALE GENOMIC DNA]</scope>
    <source>
        <strain evidence="2">cv. HAL2</strain>
    </source>
</reference>
<proteinExistence type="predicted"/>
<dbReference type="Proteomes" id="UP000244336">
    <property type="component" value="Chromosome 9"/>
</dbReference>
<keyword evidence="2" id="KW-1185">Reference proteome</keyword>
<gene>
    <name evidence="1" type="ORF">GQ55_9G355900</name>
</gene>
<dbReference type="Gramene" id="PUZ39699">
    <property type="protein sequence ID" value="PUZ39699"/>
    <property type="gene ID" value="GQ55_9G355900"/>
</dbReference>
<accession>A0A2T7C8N4</accession>
<evidence type="ECO:0000313" key="2">
    <source>
        <dbReference type="Proteomes" id="UP000244336"/>
    </source>
</evidence>
<evidence type="ECO:0000313" key="1">
    <source>
        <dbReference type="EMBL" id="PUZ39699.1"/>
    </source>
</evidence>
<dbReference type="EMBL" id="CM009757">
    <property type="protein sequence ID" value="PUZ39699.1"/>
    <property type="molecule type" value="Genomic_DNA"/>
</dbReference>
<sequence>MFIEVSISNYAEYQGKYAIYLYRCSFIHLLRCLKGLYETFMCSLQIEIRGVGCSSCSAKEIDFT</sequence>
<name>A0A2T7C8N4_9POAL</name>
<organism evidence="1 2">
    <name type="scientific">Panicum hallii var. hallii</name>
    <dbReference type="NCBI Taxonomy" id="1504633"/>
    <lineage>
        <taxon>Eukaryota</taxon>
        <taxon>Viridiplantae</taxon>
        <taxon>Streptophyta</taxon>
        <taxon>Embryophyta</taxon>
        <taxon>Tracheophyta</taxon>
        <taxon>Spermatophyta</taxon>
        <taxon>Magnoliopsida</taxon>
        <taxon>Liliopsida</taxon>
        <taxon>Poales</taxon>
        <taxon>Poaceae</taxon>
        <taxon>PACMAD clade</taxon>
        <taxon>Panicoideae</taxon>
        <taxon>Panicodae</taxon>
        <taxon>Paniceae</taxon>
        <taxon>Panicinae</taxon>
        <taxon>Panicum</taxon>
        <taxon>Panicum sect. Panicum</taxon>
    </lineage>
</organism>